<feature type="transmembrane region" description="Helical" evidence="1">
    <location>
        <begin position="12"/>
        <end position="34"/>
    </location>
</feature>
<keyword evidence="1" id="KW-0812">Transmembrane</keyword>
<evidence type="ECO:0000313" key="2">
    <source>
        <dbReference type="Proteomes" id="UP000050741"/>
    </source>
</evidence>
<sequence>MFQLFYKKMSKIGLCAKVCWFIYVQIVLLLLTHYHQSANAIDILEVYFDPPGVQYTVTVSTTQIIDGTTVTKEIIKDKQTMTMNDRQMIELDKTKLANKDGVLFDFTHPNKNVVVTVFVLAELARKKKELSLVYDELKPQQQILDD</sequence>
<keyword evidence="1" id="KW-1133">Transmembrane helix</keyword>
<name>A0A183BLD8_GLOPA</name>
<organism evidence="2 3">
    <name type="scientific">Globodera pallida</name>
    <name type="common">Potato cyst nematode worm</name>
    <name type="synonym">Heterodera pallida</name>
    <dbReference type="NCBI Taxonomy" id="36090"/>
    <lineage>
        <taxon>Eukaryota</taxon>
        <taxon>Metazoa</taxon>
        <taxon>Ecdysozoa</taxon>
        <taxon>Nematoda</taxon>
        <taxon>Chromadorea</taxon>
        <taxon>Rhabditida</taxon>
        <taxon>Tylenchina</taxon>
        <taxon>Tylenchomorpha</taxon>
        <taxon>Tylenchoidea</taxon>
        <taxon>Heteroderidae</taxon>
        <taxon>Heteroderinae</taxon>
        <taxon>Globodera</taxon>
    </lineage>
</organism>
<reference evidence="2" key="1">
    <citation type="submission" date="2013-12" db="EMBL/GenBank/DDBJ databases">
        <authorList>
            <person name="Aslett M."/>
        </authorList>
    </citation>
    <scope>NUCLEOTIDE SEQUENCE [LARGE SCALE GENOMIC DNA]</scope>
    <source>
        <strain evidence="2">Lindley</strain>
    </source>
</reference>
<evidence type="ECO:0000256" key="1">
    <source>
        <dbReference type="SAM" id="Phobius"/>
    </source>
</evidence>
<accession>A0A183BLD8</accession>
<dbReference type="WBParaSite" id="GPLIN_000142300">
    <property type="protein sequence ID" value="GPLIN_000142300"/>
    <property type="gene ID" value="GPLIN_000142300"/>
</dbReference>
<proteinExistence type="predicted"/>
<keyword evidence="2" id="KW-1185">Reference proteome</keyword>
<keyword evidence="1" id="KW-0472">Membrane</keyword>
<reference evidence="2" key="2">
    <citation type="submission" date="2014-05" db="EMBL/GenBank/DDBJ databases">
        <title>The genome and life-stage specific transcriptomes of Globodera pallida elucidate key aspects of plant parasitism by a cyst nematode.</title>
        <authorList>
            <person name="Cotton J.A."/>
            <person name="Lilley C.J."/>
            <person name="Jones L.M."/>
            <person name="Kikuchi T."/>
            <person name="Reid A.J."/>
            <person name="Thorpe P."/>
            <person name="Tsai I.J."/>
            <person name="Beasley H."/>
            <person name="Blok V."/>
            <person name="Cock P.J.A."/>
            <person name="Van den Akker S.E."/>
            <person name="Holroyd N."/>
            <person name="Hunt M."/>
            <person name="Mantelin S."/>
            <person name="Naghra H."/>
            <person name="Pain A."/>
            <person name="Palomares-Rius J.E."/>
            <person name="Zarowiecki M."/>
            <person name="Berriman M."/>
            <person name="Jones J.T."/>
            <person name="Urwin P.E."/>
        </authorList>
    </citation>
    <scope>NUCLEOTIDE SEQUENCE [LARGE SCALE GENOMIC DNA]</scope>
    <source>
        <strain evidence="2">Lindley</strain>
    </source>
</reference>
<dbReference type="AlphaFoldDB" id="A0A183BLD8"/>
<evidence type="ECO:0000313" key="3">
    <source>
        <dbReference type="WBParaSite" id="GPLIN_000142300"/>
    </source>
</evidence>
<protein>
    <submittedName>
        <fullName evidence="3">NEAT domain-containing protein</fullName>
    </submittedName>
</protein>
<dbReference type="Proteomes" id="UP000050741">
    <property type="component" value="Unassembled WGS sequence"/>
</dbReference>
<reference evidence="3" key="3">
    <citation type="submission" date="2016-06" db="UniProtKB">
        <authorList>
            <consortium name="WormBaseParasite"/>
        </authorList>
    </citation>
    <scope>IDENTIFICATION</scope>
</reference>